<dbReference type="AlphaFoldDB" id="A0A816KQB2"/>
<reference evidence="1" key="1">
    <citation type="submission" date="2021-01" db="EMBL/GenBank/DDBJ databases">
        <authorList>
            <consortium name="Genoscope - CEA"/>
            <person name="William W."/>
        </authorList>
    </citation>
    <scope>NUCLEOTIDE SEQUENCE</scope>
</reference>
<feature type="non-terminal residue" evidence="1">
    <location>
        <position position="1"/>
    </location>
</feature>
<evidence type="ECO:0000313" key="1">
    <source>
        <dbReference type="EMBL" id="CAF1925125.1"/>
    </source>
</evidence>
<protein>
    <submittedName>
        <fullName evidence="1">(rape) hypothetical protein</fullName>
    </submittedName>
</protein>
<dbReference type="Proteomes" id="UP001295469">
    <property type="component" value="Chromosome C05"/>
</dbReference>
<sequence>CYYDIYTNYYTFVFMFWIGKESGLYMYIYPSSICSHFLYYLCVDLELLEIFHDHIDHFIIWRF</sequence>
<organism evidence="1">
    <name type="scientific">Brassica napus</name>
    <name type="common">Rape</name>
    <dbReference type="NCBI Taxonomy" id="3708"/>
    <lineage>
        <taxon>Eukaryota</taxon>
        <taxon>Viridiplantae</taxon>
        <taxon>Streptophyta</taxon>
        <taxon>Embryophyta</taxon>
        <taxon>Tracheophyta</taxon>
        <taxon>Spermatophyta</taxon>
        <taxon>Magnoliopsida</taxon>
        <taxon>eudicotyledons</taxon>
        <taxon>Gunneridae</taxon>
        <taxon>Pentapetalae</taxon>
        <taxon>rosids</taxon>
        <taxon>malvids</taxon>
        <taxon>Brassicales</taxon>
        <taxon>Brassicaceae</taxon>
        <taxon>Brassiceae</taxon>
        <taxon>Brassica</taxon>
    </lineage>
</organism>
<dbReference type="EMBL" id="HG994369">
    <property type="protein sequence ID" value="CAF1925125.1"/>
    <property type="molecule type" value="Genomic_DNA"/>
</dbReference>
<name>A0A816KQB2_BRANA</name>
<accession>A0A816KQB2</accession>
<gene>
    <name evidence="1" type="ORF">DARMORV10_C05P10530.1</name>
</gene>
<proteinExistence type="predicted"/>